<dbReference type="InterPro" id="IPR000843">
    <property type="entry name" value="HTH_LacI"/>
</dbReference>
<comment type="caution">
    <text evidence="5">The sequence shown here is derived from an EMBL/GenBank/DDBJ whole genome shotgun (WGS) entry which is preliminary data.</text>
</comment>
<dbReference type="RefSeq" id="WP_136463679.1">
    <property type="nucleotide sequence ID" value="NZ_SRKY01000003.1"/>
</dbReference>
<gene>
    <name evidence="5" type="ORF">E4Z66_14285</name>
</gene>
<dbReference type="PANTHER" id="PTHR30146">
    <property type="entry name" value="LACI-RELATED TRANSCRIPTIONAL REPRESSOR"/>
    <property type="match status" value="1"/>
</dbReference>
<dbReference type="EMBL" id="SRKY01000003">
    <property type="protein sequence ID" value="THH36210.1"/>
    <property type="molecule type" value="Genomic_DNA"/>
</dbReference>
<keyword evidence="3" id="KW-0804">Transcription</keyword>
<dbReference type="Pfam" id="PF00356">
    <property type="entry name" value="LacI"/>
    <property type="match status" value="1"/>
</dbReference>
<keyword evidence="6" id="KW-1185">Reference proteome</keyword>
<evidence type="ECO:0000313" key="6">
    <source>
        <dbReference type="Proteomes" id="UP000306602"/>
    </source>
</evidence>
<dbReference type="AlphaFoldDB" id="A0A4S4NJD4"/>
<dbReference type="SUPFAM" id="SSF53822">
    <property type="entry name" value="Periplasmic binding protein-like I"/>
    <property type="match status" value="1"/>
</dbReference>
<organism evidence="5 6">
    <name type="scientific">Aliishimia ponticola</name>
    <dbReference type="NCBI Taxonomy" id="2499833"/>
    <lineage>
        <taxon>Bacteria</taxon>
        <taxon>Pseudomonadati</taxon>
        <taxon>Pseudomonadota</taxon>
        <taxon>Alphaproteobacteria</taxon>
        <taxon>Rhodobacterales</taxon>
        <taxon>Paracoccaceae</taxon>
        <taxon>Aliishimia</taxon>
    </lineage>
</organism>
<proteinExistence type="predicted"/>
<dbReference type="Gene3D" id="3.40.50.2300">
    <property type="match status" value="2"/>
</dbReference>
<evidence type="ECO:0000256" key="3">
    <source>
        <dbReference type="ARBA" id="ARBA00023163"/>
    </source>
</evidence>
<feature type="domain" description="HTH lacI-type" evidence="4">
    <location>
        <begin position="5"/>
        <end position="59"/>
    </location>
</feature>
<dbReference type="PANTHER" id="PTHR30146:SF33">
    <property type="entry name" value="TRANSCRIPTIONAL REGULATOR"/>
    <property type="match status" value="1"/>
</dbReference>
<sequence length="348" mass="37495">MKRRKTLADVAAAAGVSKMTASRALRGDKDVSQTNIERVKQAAREIGYYGNQFASSLSSKHTDLIGVVVPSLSNIVFPQVMSGVTDALKGTLLQPVFGVTDYDPETEYETLRNMLSWRPAGLIVTGIDQPPETRQLLKDAGVPVVQIMDIDGHPVDACIGFSHSEAGHDIAVALFETGLRRFGYVGRNLDKDLRAAKRKQGFQSALRDHGLAFADVIDGSDLAVDATAHSAVECGRRMTADILNRRPDLDCIYFSNDDLAFGGLCHCIAAGIDVPRKVALAGFNGLGIIEGFPGKIATSRTARKKIGKLAARMILETLEHSTAEMGKLHILKPEISLGELAVTNDKPD</sequence>
<dbReference type="CDD" id="cd01575">
    <property type="entry name" value="PBP1_GntR"/>
    <property type="match status" value="1"/>
</dbReference>
<evidence type="ECO:0000256" key="1">
    <source>
        <dbReference type="ARBA" id="ARBA00023015"/>
    </source>
</evidence>
<dbReference type="Proteomes" id="UP000306602">
    <property type="component" value="Unassembled WGS sequence"/>
</dbReference>
<dbReference type="SMART" id="SM00354">
    <property type="entry name" value="HTH_LACI"/>
    <property type="match status" value="1"/>
</dbReference>
<name>A0A4S4NJD4_9RHOB</name>
<keyword evidence="2 5" id="KW-0238">DNA-binding</keyword>
<dbReference type="Gene3D" id="1.10.260.40">
    <property type="entry name" value="lambda repressor-like DNA-binding domains"/>
    <property type="match status" value="1"/>
</dbReference>
<dbReference type="Pfam" id="PF00532">
    <property type="entry name" value="Peripla_BP_1"/>
    <property type="match status" value="1"/>
</dbReference>
<evidence type="ECO:0000256" key="2">
    <source>
        <dbReference type="ARBA" id="ARBA00023125"/>
    </source>
</evidence>
<dbReference type="InterPro" id="IPR010982">
    <property type="entry name" value="Lambda_DNA-bd_dom_sf"/>
</dbReference>
<accession>A0A4S4NJD4</accession>
<dbReference type="GO" id="GO:0000976">
    <property type="term" value="F:transcription cis-regulatory region binding"/>
    <property type="evidence" value="ECO:0007669"/>
    <property type="project" value="TreeGrafter"/>
</dbReference>
<dbReference type="SUPFAM" id="SSF47413">
    <property type="entry name" value="lambda repressor-like DNA-binding domains"/>
    <property type="match status" value="1"/>
</dbReference>
<dbReference type="CDD" id="cd01392">
    <property type="entry name" value="HTH_LacI"/>
    <property type="match status" value="1"/>
</dbReference>
<evidence type="ECO:0000313" key="5">
    <source>
        <dbReference type="EMBL" id="THH36210.1"/>
    </source>
</evidence>
<protein>
    <submittedName>
        <fullName evidence="5">LacI family DNA-binding transcriptional regulator</fullName>
    </submittedName>
</protein>
<dbReference type="GO" id="GO:0003700">
    <property type="term" value="F:DNA-binding transcription factor activity"/>
    <property type="evidence" value="ECO:0007669"/>
    <property type="project" value="TreeGrafter"/>
</dbReference>
<reference evidence="5 6" key="1">
    <citation type="submission" date="2019-04" db="EMBL/GenBank/DDBJ databases">
        <title>Shimia ponticola sp. nov., isolated from seawater.</title>
        <authorList>
            <person name="Kim Y.-O."/>
            <person name="Yoon J.-H."/>
        </authorList>
    </citation>
    <scope>NUCLEOTIDE SEQUENCE [LARGE SCALE GENOMIC DNA]</scope>
    <source>
        <strain evidence="5 6">MYP11</strain>
    </source>
</reference>
<evidence type="ECO:0000259" key="4">
    <source>
        <dbReference type="PROSITE" id="PS50932"/>
    </source>
</evidence>
<keyword evidence="1" id="KW-0805">Transcription regulation</keyword>
<dbReference type="PROSITE" id="PS00356">
    <property type="entry name" value="HTH_LACI_1"/>
    <property type="match status" value="1"/>
</dbReference>
<dbReference type="PROSITE" id="PS50932">
    <property type="entry name" value="HTH_LACI_2"/>
    <property type="match status" value="1"/>
</dbReference>
<dbReference type="InterPro" id="IPR028082">
    <property type="entry name" value="Peripla_BP_I"/>
</dbReference>
<dbReference type="InterPro" id="IPR001761">
    <property type="entry name" value="Peripla_BP/Lac1_sug-bd_dom"/>
</dbReference>
<dbReference type="OrthoDB" id="7170131at2"/>